<feature type="repeat" description="WD" evidence="3">
    <location>
        <begin position="324"/>
        <end position="356"/>
    </location>
</feature>
<dbReference type="SUPFAM" id="SSF50969">
    <property type="entry name" value="YVTN repeat-like/Quinoprotein amine dehydrogenase"/>
    <property type="match status" value="1"/>
</dbReference>
<dbReference type="InterPro" id="IPR020472">
    <property type="entry name" value="WD40_PAC1"/>
</dbReference>
<evidence type="ECO:0000313" key="5">
    <source>
        <dbReference type="Proteomes" id="UP000218811"/>
    </source>
</evidence>
<dbReference type="EMBL" id="KB467942">
    <property type="protein sequence ID" value="PCH38552.1"/>
    <property type="molecule type" value="Genomic_DNA"/>
</dbReference>
<dbReference type="PROSITE" id="PS00678">
    <property type="entry name" value="WD_REPEATS_1"/>
    <property type="match status" value="3"/>
</dbReference>
<evidence type="ECO:0000256" key="2">
    <source>
        <dbReference type="ARBA" id="ARBA00022737"/>
    </source>
</evidence>
<feature type="repeat" description="WD" evidence="3">
    <location>
        <begin position="238"/>
        <end position="279"/>
    </location>
</feature>
<dbReference type="PANTHER" id="PTHR44019:SF8">
    <property type="entry name" value="POC1 CENTRIOLAR PROTEIN HOMOLOG"/>
    <property type="match status" value="1"/>
</dbReference>
<proteinExistence type="predicted"/>
<name>A0A2H3J8H1_WOLCO</name>
<keyword evidence="2" id="KW-0677">Repeat</keyword>
<dbReference type="STRING" id="742152.A0A2H3J8H1"/>
<dbReference type="Gene3D" id="2.130.10.10">
    <property type="entry name" value="YVTN repeat-like/Quinoprotein amine dehydrogenase"/>
    <property type="match status" value="4"/>
</dbReference>
<dbReference type="InterPro" id="IPR011047">
    <property type="entry name" value="Quinoprotein_ADH-like_sf"/>
</dbReference>
<dbReference type="OrthoDB" id="538223at2759"/>
<feature type="repeat" description="WD" evidence="3">
    <location>
        <begin position="78"/>
        <end position="109"/>
    </location>
</feature>
<keyword evidence="1 3" id="KW-0853">WD repeat</keyword>
<reference evidence="4 5" key="1">
    <citation type="journal article" date="2012" name="Science">
        <title>The Paleozoic origin of enzymatic lignin decomposition reconstructed from 31 fungal genomes.</title>
        <authorList>
            <person name="Floudas D."/>
            <person name="Binder M."/>
            <person name="Riley R."/>
            <person name="Barry K."/>
            <person name="Blanchette R.A."/>
            <person name="Henrissat B."/>
            <person name="Martinez A.T."/>
            <person name="Otillar R."/>
            <person name="Spatafora J.W."/>
            <person name="Yadav J.S."/>
            <person name="Aerts A."/>
            <person name="Benoit I."/>
            <person name="Boyd A."/>
            <person name="Carlson A."/>
            <person name="Copeland A."/>
            <person name="Coutinho P.M."/>
            <person name="de Vries R.P."/>
            <person name="Ferreira P."/>
            <person name="Findley K."/>
            <person name="Foster B."/>
            <person name="Gaskell J."/>
            <person name="Glotzer D."/>
            <person name="Gorecki P."/>
            <person name="Heitman J."/>
            <person name="Hesse C."/>
            <person name="Hori C."/>
            <person name="Igarashi K."/>
            <person name="Jurgens J.A."/>
            <person name="Kallen N."/>
            <person name="Kersten P."/>
            <person name="Kohler A."/>
            <person name="Kuees U."/>
            <person name="Kumar T.K.A."/>
            <person name="Kuo A."/>
            <person name="LaButti K."/>
            <person name="Larrondo L.F."/>
            <person name="Lindquist E."/>
            <person name="Ling A."/>
            <person name="Lombard V."/>
            <person name="Lucas S."/>
            <person name="Lundell T."/>
            <person name="Martin R."/>
            <person name="McLaughlin D.J."/>
            <person name="Morgenstern I."/>
            <person name="Morin E."/>
            <person name="Murat C."/>
            <person name="Nagy L.G."/>
            <person name="Nolan M."/>
            <person name="Ohm R.A."/>
            <person name="Patyshakuliyeva A."/>
            <person name="Rokas A."/>
            <person name="Ruiz-Duenas F.J."/>
            <person name="Sabat G."/>
            <person name="Salamov A."/>
            <person name="Samejima M."/>
            <person name="Schmutz J."/>
            <person name="Slot J.C."/>
            <person name="St John F."/>
            <person name="Stenlid J."/>
            <person name="Sun H."/>
            <person name="Sun S."/>
            <person name="Syed K."/>
            <person name="Tsang A."/>
            <person name="Wiebenga A."/>
            <person name="Young D."/>
            <person name="Pisabarro A."/>
            <person name="Eastwood D.C."/>
            <person name="Martin F."/>
            <person name="Cullen D."/>
            <person name="Grigoriev I.V."/>
            <person name="Hibbett D.S."/>
        </authorList>
    </citation>
    <scope>NUCLEOTIDE SEQUENCE [LARGE SCALE GENOMIC DNA]</scope>
    <source>
        <strain evidence="4 5">MD-104</strain>
    </source>
</reference>
<feature type="repeat" description="WD" evidence="3">
    <location>
        <begin position="29"/>
        <end position="70"/>
    </location>
</feature>
<dbReference type="PRINTS" id="PR00320">
    <property type="entry name" value="GPROTEINBRPT"/>
</dbReference>
<feature type="repeat" description="WD" evidence="3">
    <location>
        <begin position="156"/>
        <end position="197"/>
    </location>
</feature>
<feature type="repeat" description="WD" evidence="3">
    <location>
        <begin position="280"/>
        <end position="314"/>
    </location>
</feature>
<keyword evidence="5" id="KW-1185">Reference proteome</keyword>
<sequence>MYRTYANERPSVSLLSPRRPQWDACLRVIRDQGGLVRNVTFSPNGRWIVSGAVDGTARTFDAVSGTTLNTMHGCAEWVAFSPDSQFIVSGPGNIGIKMWSTASGALIKVLRLPENAGRIQELLCIAYSPDGRTVVANEGMLHMWDTDTGEYLQSAVVDEDDHVWSVAYSPNGARIISASWDGPMRIWDSHSLRLRATFTDHTSRNAVFFPDGAKLASSSTDKMIRIWDATSGQCTRTLEGHTDGVSSVAISSKGNLIASGSWDCTVRLWDAESGEALAILEGHYSRVWSIGFSPEGDRLASGSEDCTVRVWDLQAVAKQSNSQLMGHAARVSCVAFSHDGTQLATSANDGSIIIWDSNNQGPSKGSSDGYHGASYPQVTFSPNGMMLAASCTKATSIWSTTSYALIHEIPCTGWVSHLEFSSDSSQLYVHTALFDMILSCKTWEALNFAANAWSVSSAEHNLWLNEENGWIMDRVTQRKLCWLPMVRRPDEDPSELQACHRGLYACGPRSGIVTILDLSNTLAHA</sequence>
<dbReference type="InterPro" id="IPR019775">
    <property type="entry name" value="WD40_repeat_CS"/>
</dbReference>
<evidence type="ECO:0000256" key="1">
    <source>
        <dbReference type="ARBA" id="ARBA00022574"/>
    </source>
</evidence>
<dbReference type="SUPFAM" id="SSF50998">
    <property type="entry name" value="Quinoprotein alcohol dehydrogenase-like"/>
    <property type="match status" value="1"/>
</dbReference>
<gene>
    <name evidence="4" type="ORF">WOLCODRAFT_64773</name>
</gene>
<protein>
    <submittedName>
        <fullName evidence="4">YVTN repeat-like/Quino protein amine dehydrogenase</fullName>
    </submittedName>
</protein>
<dbReference type="PROSITE" id="PS50082">
    <property type="entry name" value="WD_REPEATS_2"/>
    <property type="match status" value="7"/>
</dbReference>
<dbReference type="Pfam" id="PF00400">
    <property type="entry name" value="WD40"/>
    <property type="match status" value="6"/>
</dbReference>
<feature type="repeat" description="WD" evidence="3">
    <location>
        <begin position="208"/>
        <end position="237"/>
    </location>
</feature>
<dbReference type="InterPro" id="IPR015943">
    <property type="entry name" value="WD40/YVTN_repeat-like_dom_sf"/>
</dbReference>
<dbReference type="InterPro" id="IPR011044">
    <property type="entry name" value="Quino_amine_DH_bsu"/>
</dbReference>
<dbReference type="Proteomes" id="UP000218811">
    <property type="component" value="Unassembled WGS sequence"/>
</dbReference>
<dbReference type="SMART" id="SM00320">
    <property type="entry name" value="WD40"/>
    <property type="match status" value="9"/>
</dbReference>
<evidence type="ECO:0000313" key="4">
    <source>
        <dbReference type="EMBL" id="PCH38552.1"/>
    </source>
</evidence>
<dbReference type="InterPro" id="IPR050505">
    <property type="entry name" value="WDR55/POC1"/>
</dbReference>
<dbReference type="AlphaFoldDB" id="A0A2H3J8H1"/>
<accession>A0A2H3J8H1</accession>
<dbReference type="InterPro" id="IPR001680">
    <property type="entry name" value="WD40_rpt"/>
</dbReference>
<evidence type="ECO:0000256" key="3">
    <source>
        <dbReference type="PROSITE-ProRule" id="PRU00221"/>
    </source>
</evidence>
<dbReference type="PANTHER" id="PTHR44019">
    <property type="entry name" value="WD REPEAT-CONTAINING PROTEIN 55"/>
    <property type="match status" value="1"/>
</dbReference>
<dbReference type="OMA" id="NEENGWI"/>
<dbReference type="CDD" id="cd00200">
    <property type="entry name" value="WD40"/>
    <property type="match status" value="2"/>
</dbReference>
<dbReference type="PROSITE" id="PS50294">
    <property type="entry name" value="WD_REPEATS_REGION"/>
    <property type="match status" value="4"/>
</dbReference>
<organism evidence="4 5">
    <name type="scientific">Wolfiporia cocos (strain MD-104)</name>
    <name type="common">Brown rot fungus</name>
    <dbReference type="NCBI Taxonomy" id="742152"/>
    <lineage>
        <taxon>Eukaryota</taxon>
        <taxon>Fungi</taxon>
        <taxon>Dikarya</taxon>
        <taxon>Basidiomycota</taxon>
        <taxon>Agaricomycotina</taxon>
        <taxon>Agaricomycetes</taxon>
        <taxon>Polyporales</taxon>
        <taxon>Phaeolaceae</taxon>
        <taxon>Wolfiporia</taxon>
    </lineage>
</organism>